<reference evidence="1 2" key="1">
    <citation type="submission" date="2019-06" db="EMBL/GenBank/DDBJ databases">
        <title>Sequencing the genomes of 1000 actinobacteria strains.</title>
        <authorList>
            <person name="Klenk H.-P."/>
        </authorList>
    </citation>
    <scope>NUCLEOTIDE SEQUENCE [LARGE SCALE GENOMIC DNA]</scope>
    <source>
        <strain evidence="1 2">DSM 12335</strain>
    </source>
</reference>
<dbReference type="InterPro" id="IPR016181">
    <property type="entry name" value="Acyl_CoA_acyltransferase"/>
</dbReference>
<protein>
    <recommendedName>
        <fullName evidence="3">N-acetyltransferase domain-containing protein</fullName>
    </recommendedName>
</protein>
<dbReference type="OrthoDB" id="9806005at2"/>
<evidence type="ECO:0000313" key="1">
    <source>
        <dbReference type="EMBL" id="TQL49159.1"/>
    </source>
</evidence>
<dbReference type="Gene3D" id="3.40.630.30">
    <property type="match status" value="1"/>
</dbReference>
<sequence>MAEDRGPVTVTPVRTEQDLRDFVDLPLRCHPRDRYVPLWQDSIRRWWTGDGPHTAHGAVELVLARDGTGAVVGRSTVHSDDRMDARIGARTQLLGATEFTGADALAGLTAYAEERARADGRTVLLGPVSLLPNQTGGVITSGFAERGFVDSPWNPEHYPAAWEAAGFAPVWPAATWICEDLTALDADAVFPRGAGDLPEGVALHHGRRRGLSRQLGILRGMLNPSFAQLPYYTEISEEELAVATDGLAWLLDERLLLWLTVEGEPSAFVLVVPDLSGFVMSTGGRMARRDQLRLLLTRRRYRDEAVLIIKGTVPAAQGRGLMSVLSHRLLANLVDGGYRSLRVTFIGEDNPASAAQFAAMGGRPLHGVTFYRKDLA</sequence>
<dbReference type="RefSeq" id="WP_141783451.1">
    <property type="nucleotide sequence ID" value="NZ_BAAAIK010000008.1"/>
</dbReference>
<comment type="caution">
    <text evidence="1">The sequence shown here is derived from an EMBL/GenBank/DDBJ whole genome shotgun (WGS) entry which is preliminary data.</text>
</comment>
<gene>
    <name evidence="1" type="ORF">FB467_0224</name>
</gene>
<dbReference type="InterPro" id="IPR039968">
    <property type="entry name" value="BcerS-like"/>
</dbReference>
<proteinExistence type="predicted"/>
<accession>A0A542YM39</accession>
<dbReference type="PANTHER" id="PTHR41368:SF1">
    <property type="entry name" value="PROTEIN YGHO"/>
    <property type="match status" value="1"/>
</dbReference>
<dbReference type="PANTHER" id="PTHR41368">
    <property type="entry name" value="PROTEIN YGHO"/>
    <property type="match status" value="1"/>
</dbReference>
<organism evidence="1 2">
    <name type="scientific">Ornithinicoccus hortensis</name>
    <dbReference type="NCBI Taxonomy" id="82346"/>
    <lineage>
        <taxon>Bacteria</taxon>
        <taxon>Bacillati</taxon>
        <taxon>Actinomycetota</taxon>
        <taxon>Actinomycetes</taxon>
        <taxon>Micrococcales</taxon>
        <taxon>Intrasporangiaceae</taxon>
        <taxon>Ornithinicoccus</taxon>
    </lineage>
</organism>
<dbReference type="Proteomes" id="UP000319516">
    <property type="component" value="Unassembled WGS sequence"/>
</dbReference>
<dbReference type="AlphaFoldDB" id="A0A542YM39"/>
<dbReference type="SUPFAM" id="SSF55729">
    <property type="entry name" value="Acyl-CoA N-acyltransferases (Nat)"/>
    <property type="match status" value="1"/>
</dbReference>
<name>A0A542YM39_9MICO</name>
<evidence type="ECO:0008006" key="3">
    <source>
        <dbReference type="Google" id="ProtNLM"/>
    </source>
</evidence>
<evidence type="ECO:0000313" key="2">
    <source>
        <dbReference type="Proteomes" id="UP000319516"/>
    </source>
</evidence>
<dbReference type="EMBL" id="VFOP01000001">
    <property type="protein sequence ID" value="TQL49159.1"/>
    <property type="molecule type" value="Genomic_DNA"/>
</dbReference>
<keyword evidence="2" id="KW-1185">Reference proteome</keyword>